<dbReference type="PANTHER" id="PTHR22803">
    <property type="entry name" value="MANNOSE, PHOSPHOLIPASE, LECTIN RECEPTOR RELATED"/>
    <property type="match status" value="1"/>
</dbReference>
<organism evidence="4 5">
    <name type="scientific">Lucilia cuprina</name>
    <name type="common">Green bottle fly</name>
    <name type="synonym">Australian sheep blowfly</name>
    <dbReference type="NCBI Taxonomy" id="7375"/>
    <lineage>
        <taxon>Eukaryota</taxon>
        <taxon>Metazoa</taxon>
        <taxon>Ecdysozoa</taxon>
        <taxon>Arthropoda</taxon>
        <taxon>Hexapoda</taxon>
        <taxon>Insecta</taxon>
        <taxon>Pterygota</taxon>
        <taxon>Neoptera</taxon>
        <taxon>Endopterygota</taxon>
        <taxon>Diptera</taxon>
        <taxon>Brachycera</taxon>
        <taxon>Muscomorpha</taxon>
        <taxon>Oestroidea</taxon>
        <taxon>Calliphoridae</taxon>
        <taxon>Luciliinae</taxon>
        <taxon>Lucilia</taxon>
    </lineage>
</organism>
<dbReference type="AlphaFoldDB" id="A0A0L0C2P5"/>
<feature type="signal peptide" evidence="2">
    <location>
        <begin position="1"/>
        <end position="18"/>
    </location>
</feature>
<dbReference type="EMBL" id="JRES01000981">
    <property type="protein sequence ID" value="KNC26531.1"/>
    <property type="molecule type" value="Genomic_DNA"/>
</dbReference>
<evidence type="ECO:0000256" key="1">
    <source>
        <dbReference type="ARBA" id="ARBA00023157"/>
    </source>
</evidence>
<evidence type="ECO:0000259" key="3">
    <source>
        <dbReference type="PROSITE" id="PS50041"/>
    </source>
</evidence>
<evidence type="ECO:0000313" key="4">
    <source>
        <dbReference type="EMBL" id="KNC26531.1"/>
    </source>
</evidence>
<name>A0A0L0C2P5_LUCCU</name>
<feature type="domain" description="C-type lectin" evidence="3">
    <location>
        <begin position="154"/>
        <end position="275"/>
    </location>
</feature>
<evidence type="ECO:0000313" key="5">
    <source>
        <dbReference type="Proteomes" id="UP000037069"/>
    </source>
</evidence>
<dbReference type="CDD" id="cd00037">
    <property type="entry name" value="CLECT"/>
    <property type="match status" value="2"/>
</dbReference>
<dbReference type="InterPro" id="IPR050111">
    <property type="entry name" value="C-type_lectin/snaclec_domain"/>
</dbReference>
<dbReference type="OMA" id="AYENWIT"/>
<dbReference type="PROSITE" id="PS00615">
    <property type="entry name" value="C_TYPE_LECTIN_1"/>
    <property type="match status" value="1"/>
</dbReference>
<keyword evidence="1" id="KW-1015">Disulfide bond</keyword>
<sequence>MKQQILLLLAFTACSVFAQNPERLFKSSKNNEFFIMPAKKYTWQEALKECESRDMDLLTIETEDKAKEIKELLQKVFSGKPIPRFYVGANDLENYREFIWISSTVNGPFTYTNWEQSEPNNYQNQNERCVNIGFHAYSAAAAKLLFKSDEKNEYYIQPAQKFTWAQALQECDKQTMDLLTIEDAKKALEIENLLKKVFSKKPIPRFYLGAHDQEEFRTFNWITKDATKPFTYTNWESTEPNNYKKLNERCVHLGFHGSLQWNDINCERKYGFICQERTDFESLLEVIERA</sequence>
<dbReference type="Proteomes" id="UP000037069">
    <property type="component" value="Unassembled WGS sequence"/>
</dbReference>
<gene>
    <name evidence="4" type="ORF">FF38_04167</name>
</gene>
<dbReference type="SUPFAM" id="SSF56436">
    <property type="entry name" value="C-type lectin-like"/>
    <property type="match status" value="2"/>
</dbReference>
<accession>A0A0L0C2P5</accession>
<protein>
    <recommendedName>
        <fullName evidence="3">C-type lectin domain-containing protein</fullName>
    </recommendedName>
</protein>
<feature type="chain" id="PRO_5005535696" description="C-type lectin domain-containing protein" evidence="2">
    <location>
        <begin position="19"/>
        <end position="290"/>
    </location>
</feature>
<keyword evidence="2" id="KW-0732">Signal</keyword>
<reference evidence="4 5" key="1">
    <citation type="journal article" date="2015" name="Nat. Commun.">
        <title>Lucilia cuprina genome unlocks parasitic fly biology to underpin future interventions.</title>
        <authorList>
            <person name="Anstead C.A."/>
            <person name="Korhonen P.K."/>
            <person name="Young N.D."/>
            <person name="Hall R.S."/>
            <person name="Jex A.R."/>
            <person name="Murali S.C."/>
            <person name="Hughes D.S."/>
            <person name="Lee S.F."/>
            <person name="Perry T."/>
            <person name="Stroehlein A.J."/>
            <person name="Ansell B.R."/>
            <person name="Breugelmans B."/>
            <person name="Hofmann A."/>
            <person name="Qu J."/>
            <person name="Dugan S."/>
            <person name="Lee S.L."/>
            <person name="Chao H."/>
            <person name="Dinh H."/>
            <person name="Han Y."/>
            <person name="Doddapaneni H.V."/>
            <person name="Worley K.C."/>
            <person name="Muzny D.M."/>
            <person name="Ioannidis P."/>
            <person name="Waterhouse R.M."/>
            <person name="Zdobnov E.M."/>
            <person name="James P.J."/>
            <person name="Bagnall N.H."/>
            <person name="Kotze A.C."/>
            <person name="Gibbs R.A."/>
            <person name="Richards S."/>
            <person name="Batterham P."/>
            <person name="Gasser R.B."/>
        </authorList>
    </citation>
    <scope>NUCLEOTIDE SEQUENCE [LARGE SCALE GENOMIC DNA]</scope>
    <source>
        <strain evidence="4 5">LS</strain>
        <tissue evidence="4">Full body</tissue>
    </source>
</reference>
<dbReference type="OrthoDB" id="538816at2759"/>
<dbReference type="InterPro" id="IPR016186">
    <property type="entry name" value="C-type_lectin-like/link_sf"/>
</dbReference>
<dbReference type="Gene3D" id="3.10.100.10">
    <property type="entry name" value="Mannose-Binding Protein A, subunit A"/>
    <property type="match status" value="2"/>
</dbReference>
<proteinExistence type="predicted"/>
<comment type="caution">
    <text evidence="4">The sequence shown here is derived from an EMBL/GenBank/DDBJ whole genome shotgun (WGS) entry which is preliminary data.</text>
</comment>
<dbReference type="Pfam" id="PF00059">
    <property type="entry name" value="Lectin_C"/>
    <property type="match status" value="2"/>
</dbReference>
<dbReference type="PROSITE" id="PS50041">
    <property type="entry name" value="C_TYPE_LECTIN_2"/>
    <property type="match status" value="2"/>
</dbReference>
<dbReference type="InterPro" id="IPR001304">
    <property type="entry name" value="C-type_lectin-like"/>
</dbReference>
<dbReference type="InterPro" id="IPR016187">
    <property type="entry name" value="CTDL_fold"/>
</dbReference>
<feature type="domain" description="C-type lectin" evidence="3">
    <location>
        <begin position="29"/>
        <end position="132"/>
    </location>
</feature>
<dbReference type="SMART" id="SM00034">
    <property type="entry name" value="CLECT"/>
    <property type="match status" value="2"/>
</dbReference>
<dbReference type="InterPro" id="IPR018378">
    <property type="entry name" value="C-type_lectin_CS"/>
</dbReference>
<evidence type="ECO:0000256" key="2">
    <source>
        <dbReference type="SAM" id="SignalP"/>
    </source>
</evidence>
<keyword evidence="5" id="KW-1185">Reference proteome</keyword>